<accession>A0A6A2W2Y7</accession>
<dbReference type="RefSeq" id="WP_152355834.1">
    <property type="nucleotide sequence ID" value="NZ_JBHLXF010000026.1"/>
</dbReference>
<evidence type="ECO:0000256" key="2">
    <source>
        <dbReference type="ARBA" id="ARBA00022679"/>
    </source>
</evidence>
<gene>
    <name evidence="4" type="ORF">DSM100238_1255</name>
</gene>
<comment type="caution">
    <text evidence="4">The sequence shown here is derived from an EMBL/GenBank/DDBJ whole genome shotgun (WGS) entry which is preliminary data.</text>
</comment>
<dbReference type="AlphaFoldDB" id="A0A6A2W2Y7"/>
<dbReference type="SUPFAM" id="SSF53448">
    <property type="entry name" value="Nucleotide-diphospho-sugar transferases"/>
    <property type="match status" value="1"/>
</dbReference>
<dbReference type="InterPro" id="IPR029044">
    <property type="entry name" value="Nucleotide-diphossugar_trans"/>
</dbReference>
<keyword evidence="2 4" id="KW-0808">Transferase</keyword>
<evidence type="ECO:0000313" key="4">
    <source>
        <dbReference type="EMBL" id="KAB8297470.1"/>
    </source>
</evidence>
<protein>
    <submittedName>
        <fullName evidence="4">Glycosyl transferase family 2</fullName>
    </submittedName>
</protein>
<keyword evidence="5" id="KW-1185">Reference proteome</keyword>
<dbReference type="Pfam" id="PF00535">
    <property type="entry name" value="Glycos_transf_2"/>
    <property type="match status" value="1"/>
</dbReference>
<reference evidence="4 5" key="1">
    <citation type="submission" date="2019-09" db="EMBL/GenBank/DDBJ databases">
        <title>Characterization of the phylogenetic diversity of two novel species belonging to the genus Bifidobacterium: Bifidobacterium cebidarum sp. nov. and Bifidobacterium leontopitheci sp. nov.</title>
        <authorList>
            <person name="Lugli G.A."/>
            <person name="Duranti S."/>
            <person name="Milani C."/>
            <person name="Turroni F."/>
            <person name="Ventura M."/>
        </authorList>
    </citation>
    <scope>NUCLEOTIDE SEQUENCE [LARGE SCALE GENOMIC DNA]</scope>
    <source>
        <strain evidence="4 5">DSM 100238</strain>
    </source>
</reference>
<keyword evidence="1" id="KW-0328">Glycosyltransferase</keyword>
<dbReference type="Gene3D" id="3.90.550.10">
    <property type="entry name" value="Spore Coat Polysaccharide Biosynthesis Protein SpsA, Chain A"/>
    <property type="match status" value="1"/>
</dbReference>
<dbReference type="GO" id="GO:0016757">
    <property type="term" value="F:glycosyltransferase activity"/>
    <property type="evidence" value="ECO:0007669"/>
    <property type="project" value="UniProtKB-KW"/>
</dbReference>
<dbReference type="PANTHER" id="PTHR22916:SF51">
    <property type="entry name" value="GLYCOSYLTRANSFERASE EPSH-RELATED"/>
    <property type="match status" value="1"/>
</dbReference>
<organism evidence="4 5">
    <name type="scientific">Bifidobacterium apri</name>
    <dbReference type="NCBI Taxonomy" id="1769423"/>
    <lineage>
        <taxon>Bacteria</taxon>
        <taxon>Bacillati</taxon>
        <taxon>Actinomycetota</taxon>
        <taxon>Actinomycetes</taxon>
        <taxon>Bifidobacteriales</taxon>
        <taxon>Bifidobacteriaceae</taxon>
        <taxon>Bifidobacterium</taxon>
    </lineage>
</organism>
<dbReference type="PANTHER" id="PTHR22916">
    <property type="entry name" value="GLYCOSYLTRANSFERASE"/>
    <property type="match status" value="1"/>
</dbReference>
<evidence type="ECO:0000256" key="1">
    <source>
        <dbReference type="ARBA" id="ARBA00022676"/>
    </source>
</evidence>
<feature type="domain" description="Glycosyltransferase 2-like" evidence="3">
    <location>
        <begin position="5"/>
        <end position="135"/>
    </location>
</feature>
<dbReference type="CDD" id="cd00761">
    <property type="entry name" value="Glyco_tranf_GTA_type"/>
    <property type="match status" value="1"/>
</dbReference>
<dbReference type="EMBL" id="WBSO01000009">
    <property type="protein sequence ID" value="KAB8297470.1"/>
    <property type="molecule type" value="Genomic_DNA"/>
</dbReference>
<proteinExistence type="predicted"/>
<dbReference type="InterPro" id="IPR001173">
    <property type="entry name" value="Glyco_trans_2-like"/>
</dbReference>
<name>A0A6A2W2Y7_9BIFI</name>
<evidence type="ECO:0000313" key="5">
    <source>
        <dbReference type="Proteomes" id="UP000440041"/>
    </source>
</evidence>
<sequence>MPRFSFVVIAYNVESYIKDCLRSVMAQSLRDIEVVIVDDYSTDNTAAIISDTIRGDRRCRLVRHNENCGAHIARKSGVAQTHGDYVVFVDGDDRVKPDLCERLEEVYQHESPDILRFCREVVSPEISQESARKLEASFNCDTGHRVDNEILLSVFSDEYHVRGTWSVIDCSFRGEMLRQSFQQMTNHPIGRMQDSYEFFVLADAAKSMQVMREYRGLLYSYGTGVSGDNRQSLSRFEKGQSGIHSSLAALLDYANTRDDEVVSQCAGWMRRTALSIVGRDWSGRLPMSEQIASFKLLRNTWGDVETAYIIAEPLSARARWVWDNGGYPDYADPMVQWELLFSELSISDDTDPLVTEKIRYCSKLCNAVEYREDSRIRDDILIWQSSDAHMKEIQRAARLEQIRRSAMQRTVLGRILTGRISIRALAVLFPQGSKRRKVAGKIKKAHAMFASGVWKGYSVKTLFVKGRSVLRRLSA</sequence>
<evidence type="ECO:0000259" key="3">
    <source>
        <dbReference type="Pfam" id="PF00535"/>
    </source>
</evidence>
<dbReference type="Proteomes" id="UP000440041">
    <property type="component" value="Unassembled WGS sequence"/>
</dbReference>
<dbReference type="OrthoDB" id="3183633at2"/>